<keyword evidence="4 6" id="KW-0238">DNA-binding</keyword>
<evidence type="ECO:0000256" key="2">
    <source>
        <dbReference type="ARBA" id="ARBA00023015"/>
    </source>
</evidence>
<dbReference type="PIRSF" id="PIRSF000770">
    <property type="entry name" value="RNA_pol_sigma-SigE/K"/>
    <property type="match status" value="1"/>
</dbReference>
<dbReference type="InterPro" id="IPR007624">
    <property type="entry name" value="RNA_pol_sigma70_r3"/>
</dbReference>
<dbReference type="EMBL" id="BMYX01000001">
    <property type="protein sequence ID" value="GGY02945.1"/>
    <property type="molecule type" value="Genomic_DNA"/>
</dbReference>
<dbReference type="InterPro" id="IPR007627">
    <property type="entry name" value="RNA_pol_sigma70_r2"/>
</dbReference>
<dbReference type="Gene3D" id="1.10.1740.10">
    <property type="match status" value="1"/>
</dbReference>
<dbReference type="InterPro" id="IPR014284">
    <property type="entry name" value="RNA_pol_sigma-70_dom"/>
</dbReference>
<dbReference type="InterPro" id="IPR012845">
    <property type="entry name" value="RNA_pol_sigma_FliA_WhiG"/>
</dbReference>
<comment type="caution">
    <text evidence="9">The sequence shown here is derived from an EMBL/GenBank/DDBJ whole genome shotgun (WGS) entry which is preliminary data.</text>
</comment>
<keyword evidence="3 6" id="KW-0731">Sigma factor</keyword>
<evidence type="ECO:0000256" key="3">
    <source>
        <dbReference type="ARBA" id="ARBA00023082"/>
    </source>
</evidence>
<name>A0A918NXF7_9NEIS</name>
<dbReference type="Pfam" id="PF04539">
    <property type="entry name" value="Sigma70_r3"/>
    <property type="match status" value="1"/>
</dbReference>
<dbReference type="InterPro" id="IPR013325">
    <property type="entry name" value="RNA_pol_sigma_r2"/>
</dbReference>
<dbReference type="InterPro" id="IPR007630">
    <property type="entry name" value="RNA_pol_sigma70_r4"/>
</dbReference>
<protein>
    <recommendedName>
        <fullName evidence="6">RNA polymerase sigma factor FliA</fullName>
    </recommendedName>
    <alternativeName>
        <fullName evidence="6">RNA polymerase sigma factor for flagellar operon</fullName>
    </alternativeName>
    <alternativeName>
        <fullName evidence="6">Sigma F</fullName>
    </alternativeName>
    <alternativeName>
        <fullName evidence="6">Sigma-28</fullName>
    </alternativeName>
</protein>
<proteinExistence type="inferred from homology"/>
<evidence type="ECO:0000256" key="1">
    <source>
        <dbReference type="ARBA" id="ARBA00022490"/>
    </source>
</evidence>
<dbReference type="PANTHER" id="PTHR30385">
    <property type="entry name" value="SIGMA FACTOR F FLAGELLAR"/>
    <property type="match status" value="1"/>
</dbReference>
<feature type="domain" description="RNA polymerase sigma-70" evidence="8">
    <location>
        <begin position="219"/>
        <end position="245"/>
    </location>
</feature>
<feature type="domain" description="RNA polymerase sigma-70" evidence="7">
    <location>
        <begin position="53"/>
        <end position="66"/>
    </location>
</feature>
<dbReference type="GO" id="GO:0016987">
    <property type="term" value="F:sigma factor activity"/>
    <property type="evidence" value="ECO:0007669"/>
    <property type="project" value="UniProtKB-UniRule"/>
</dbReference>
<evidence type="ECO:0000259" key="7">
    <source>
        <dbReference type="PROSITE" id="PS00715"/>
    </source>
</evidence>
<evidence type="ECO:0000313" key="10">
    <source>
        <dbReference type="Proteomes" id="UP000645257"/>
    </source>
</evidence>
<sequence length="253" mass="28059">MAVKRALHKELSYLPSTQADGETEIDIQHYAPLVKKIAGVLMARLPPSVEMDDLVQVGIIGLLEAARQFDPAQGVLFETFASQRIRGAMLDELRRIDWMPRQARRNSRQIEEAIVALEQRFGHAPRESDIADELGLSLADYQSMLGDCRGLSLVHYEDFSGEDGEALENPLANIADPSAPDPLGVLADEGFREALIAAIKGLPERDQIVMSLYYEQELNLKEIGAVLGVSESRVCQLHSQAVTRLRAKLAEWI</sequence>
<keyword evidence="10" id="KW-1185">Reference proteome</keyword>
<comment type="caution">
    <text evidence="6">Lacks conserved residue(s) required for the propagation of feature annotation.</text>
</comment>
<dbReference type="InterPro" id="IPR013324">
    <property type="entry name" value="RNA_pol_sigma_r3/r4-like"/>
</dbReference>
<dbReference type="NCBIfam" id="TIGR02479">
    <property type="entry name" value="FliA_WhiG"/>
    <property type="match status" value="1"/>
</dbReference>
<dbReference type="InterPro" id="IPR000943">
    <property type="entry name" value="RNA_pol_sigma70"/>
</dbReference>
<evidence type="ECO:0000313" key="9">
    <source>
        <dbReference type="EMBL" id="GGY02945.1"/>
    </source>
</evidence>
<dbReference type="AlphaFoldDB" id="A0A918NXF7"/>
<dbReference type="Pfam" id="PF04545">
    <property type="entry name" value="Sigma70_r4"/>
    <property type="match status" value="1"/>
</dbReference>
<dbReference type="NCBIfam" id="TIGR02937">
    <property type="entry name" value="sigma70-ECF"/>
    <property type="match status" value="1"/>
</dbReference>
<feature type="DNA-binding region" description="H-T-H motif" evidence="6">
    <location>
        <begin position="220"/>
        <end position="239"/>
    </location>
</feature>
<keyword evidence="5 6" id="KW-0804">Transcription</keyword>
<evidence type="ECO:0000259" key="8">
    <source>
        <dbReference type="PROSITE" id="PS00716"/>
    </source>
</evidence>
<reference evidence="9" key="2">
    <citation type="submission" date="2020-09" db="EMBL/GenBank/DDBJ databases">
        <authorList>
            <person name="Sun Q."/>
            <person name="Kim S."/>
        </authorList>
    </citation>
    <scope>NUCLEOTIDE SEQUENCE</scope>
    <source>
        <strain evidence="9">KCTC 32182</strain>
    </source>
</reference>
<evidence type="ECO:0000256" key="5">
    <source>
        <dbReference type="ARBA" id="ARBA00023163"/>
    </source>
</evidence>
<evidence type="ECO:0000256" key="6">
    <source>
        <dbReference type="HAMAP-Rule" id="MF_00962"/>
    </source>
</evidence>
<dbReference type="Proteomes" id="UP000645257">
    <property type="component" value="Unassembled WGS sequence"/>
</dbReference>
<feature type="region of interest" description="Sigma-70 factor domain-2" evidence="6">
    <location>
        <begin position="26"/>
        <end position="98"/>
    </location>
</feature>
<dbReference type="InterPro" id="IPR028617">
    <property type="entry name" value="Sigma70_FliA"/>
</dbReference>
<dbReference type="GO" id="GO:0005737">
    <property type="term" value="C:cytoplasm"/>
    <property type="evidence" value="ECO:0007669"/>
    <property type="project" value="UniProtKB-SubCell"/>
</dbReference>
<dbReference type="SUPFAM" id="SSF88946">
    <property type="entry name" value="Sigma2 domain of RNA polymerase sigma factors"/>
    <property type="match status" value="1"/>
</dbReference>
<dbReference type="GO" id="GO:0006352">
    <property type="term" value="P:DNA-templated transcription initiation"/>
    <property type="evidence" value="ECO:0007669"/>
    <property type="project" value="UniProtKB-UniRule"/>
</dbReference>
<dbReference type="GO" id="GO:0003899">
    <property type="term" value="F:DNA-directed RNA polymerase activity"/>
    <property type="evidence" value="ECO:0007669"/>
    <property type="project" value="InterPro"/>
</dbReference>
<comment type="function">
    <text evidence="6">Sigma factors are initiation factors that promote the attachment of RNA polymerase to specific initiation sites and are then released. This sigma factor controls the expression of flagella-related genes.</text>
</comment>
<dbReference type="GO" id="GO:0003677">
    <property type="term" value="F:DNA binding"/>
    <property type="evidence" value="ECO:0007669"/>
    <property type="project" value="UniProtKB-UniRule"/>
</dbReference>
<dbReference type="HAMAP" id="MF_00962">
    <property type="entry name" value="Sigma70_FliA"/>
    <property type="match status" value="1"/>
</dbReference>
<dbReference type="Gene3D" id="1.20.140.160">
    <property type="match status" value="1"/>
</dbReference>
<dbReference type="Pfam" id="PF04542">
    <property type="entry name" value="Sigma70_r2"/>
    <property type="match status" value="1"/>
</dbReference>
<keyword evidence="1 6" id="KW-0963">Cytoplasm</keyword>
<feature type="short sequence motif" description="Interaction with polymerase core subunit RpoC" evidence="6">
    <location>
        <begin position="53"/>
        <end position="56"/>
    </location>
</feature>
<dbReference type="PROSITE" id="PS00716">
    <property type="entry name" value="SIGMA70_2"/>
    <property type="match status" value="1"/>
</dbReference>
<comment type="similarity">
    <text evidence="6">Belongs to the sigma-70 factor family. FliA subfamily.</text>
</comment>
<organism evidence="9 10">
    <name type="scientific">Paludibacterium paludis</name>
    <dbReference type="NCBI Taxonomy" id="1225769"/>
    <lineage>
        <taxon>Bacteria</taxon>
        <taxon>Pseudomonadati</taxon>
        <taxon>Pseudomonadota</taxon>
        <taxon>Betaproteobacteria</taxon>
        <taxon>Neisseriales</taxon>
        <taxon>Chromobacteriaceae</taxon>
        <taxon>Paludibacterium</taxon>
    </lineage>
</organism>
<dbReference type="PRINTS" id="PR00046">
    <property type="entry name" value="SIGMA70FCT"/>
</dbReference>
<keyword evidence="2 6" id="KW-0805">Transcription regulation</keyword>
<dbReference type="NCBIfam" id="NF005413">
    <property type="entry name" value="PRK06986.1"/>
    <property type="match status" value="1"/>
</dbReference>
<reference evidence="9" key="1">
    <citation type="journal article" date="2014" name="Int. J. Syst. Evol. Microbiol.">
        <title>Complete genome sequence of Corynebacterium casei LMG S-19264T (=DSM 44701T), isolated from a smear-ripened cheese.</title>
        <authorList>
            <consortium name="US DOE Joint Genome Institute (JGI-PGF)"/>
            <person name="Walter F."/>
            <person name="Albersmeier A."/>
            <person name="Kalinowski J."/>
            <person name="Ruckert C."/>
        </authorList>
    </citation>
    <scope>NUCLEOTIDE SEQUENCE</scope>
    <source>
        <strain evidence="9">KCTC 32182</strain>
    </source>
</reference>
<dbReference type="PROSITE" id="PS00715">
    <property type="entry name" value="SIGMA70_1"/>
    <property type="match status" value="1"/>
</dbReference>
<evidence type="ECO:0000256" key="4">
    <source>
        <dbReference type="ARBA" id="ARBA00023125"/>
    </source>
</evidence>
<dbReference type="CDD" id="cd06171">
    <property type="entry name" value="Sigma70_r4"/>
    <property type="match status" value="1"/>
</dbReference>
<dbReference type="SUPFAM" id="SSF88659">
    <property type="entry name" value="Sigma3 and sigma4 domains of RNA polymerase sigma factors"/>
    <property type="match status" value="2"/>
</dbReference>
<feature type="region of interest" description="Sigma-70 factor domain-4" evidence="6">
    <location>
        <begin position="198"/>
        <end position="246"/>
    </location>
</feature>
<dbReference type="PANTHER" id="PTHR30385:SF7">
    <property type="entry name" value="RNA POLYMERASE SIGMA FACTOR FLIA"/>
    <property type="match status" value="1"/>
</dbReference>
<accession>A0A918NXF7</accession>
<gene>
    <name evidence="6 9" type="primary">fliA</name>
    <name evidence="9" type="ORF">GCM10011289_01400</name>
</gene>
<comment type="subcellular location">
    <subcellularLocation>
        <location evidence="6">Cytoplasm</location>
    </subcellularLocation>
</comment>
<dbReference type="RefSeq" id="WP_189530099.1">
    <property type="nucleotide sequence ID" value="NZ_BMYX01000001.1"/>
</dbReference>